<keyword evidence="8" id="KW-0808">Transferase</keyword>
<evidence type="ECO:0000313" key="12">
    <source>
        <dbReference type="EMBL" id="PFX16774.1"/>
    </source>
</evidence>
<feature type="domain" description="Integrase catalytic" evidence="11">
    <location>
        <begin position="32"/>
        <end position="116"/>
    </location>
</feature>
<dbReference type="PROSITE" id="PS50994">
    <property type="entry name" value="INTEGRASE"/>
    <property type="match status" value="2"/>
</dbReference>
<keyword evidence="1" id="KW-0540">Nuclease</keyword>
<keyword evidence="6" id="KW-0229">DNA integration</keyword>
<evidence type="ECO:0000256" key="2">
    <source>
        <dbReference type="ARBA" id="ARBA00022723"/>
    </source>
</evidence>
<dbReference type="EMBL" id="LSMT01000519">
    <property type="protein sequence ID" value="PFX16774.1"/>
    <property type="molecule type" value="Genomic_DNA"/>
</dbReference>
<evidence type="ECO:0000256" key="7">
    <source>
        <dbReference type="ARBA" id="ARBA00022918"/>
    </source>
</evidence>
<feature type="domain" description="Integrase catalytic" evidence="11">
    <location>
        <begin position="128"/>
        <end position="212"/>
    </location>
</feature>
<comment type="caution">
    <text evidence="12">The sequence shown here is derived from an EMBL/GenBank/DDBJ whole genome shotgun (WGS) entry which is preliminary data.</text>
</comment>
<name>A0A2B4REH8_STYPI</name>
<dbReference type="SUPFAM" id="SSF53098">
    <property type="entry name" value="Ribonuclease H-like"/>
    <property type="match status" value="2"/>
</dbReference>
<evidence type="ECO:0000256" key="4">
    <source>
        <dbReference type="ARBA" id="ARBA00022801"/>
    </source>
</evidence>
<keyword evidence="8" id="KW-0239">DNA-directed DNA polymerase</keyword>
<keyword evidence="4" id="KW-0378">Hydrolase</keyword>
<dbReference type="GO" id="GO:0003887">
    <property type="term" value="F:DNA-directed DNA polymerase activity"/>
    <property type="evidence" value="ECO:0007669"/>
    <property type="project" value="UniProtKB-KW"/>
</dbReference>
<dbReference type="InterPro" id="IPR001584">
    <property type="entry name" value="Integrase_cat-core"/>
</dbReference>
<dbReference type="Pfam" id="PF00665">
    <property type="entry name" value="rve"/>
    <property type="match status" value="2"/>
</dbReference>
<keyword evidence="7" id="KW-0695">RNA-directed DNA polymerase</keyword>
<evidence type="ECO:0000256" key="9">
    <source>
        <dbReference type="ARBA" id="ARBA00023172"/>
    </source>
</evidence>
<dbReference type="InterPro" id="IPR036397">
    <property type="entry name" value="RNaseH_sf"/>
</dbReference>
<dbReference type="PANTHER" id="PTHR42648:SF11">
    <property type="entry name" value="TRANSPOSON TY4-P GAG-POL POLYPROTEIN"/>
    <property type="match status" value="1"/>
</dbReference>
<reference evidence="13" key="1">
    <citation type="journal article" date="2017" name="bioRxiv">
        <title>Comparative analysis of the genomes of Stylophora pistillata and Acropora digitifera provides evidence for extensive differences between species of corals.</title>
        <authorList>
            <person name="Voolstra C.R."/>
            <person name="Li Y."/>
            <person name="Liew Y.J."/>
            <person name="Baumgarten S."/>
            <person name="Zoccola D."/>
            <person name="Flot J.-F."/>
            <person name="Tambutte S."/>
            <person name="Allemand D."/>
            <person name="Aranda M."/>
        </authorList>
    </citation>
    <scope>NUCLEOTIDE SEQUENCE [LARGE SCALE GENOMIC DNA]</scope>
</reference>
<dbReference type="Gene3D" id="3.30.420.10">
    <property type="entry name" value="Ribonuclease H-like superfamily/Ribonuclease H"/>
    <property type="match status" value="2"/>
</dbReference>
<sequence>MSCSSGEVDRECEACAQGKMHRIPFPKESEKETHQPLQLVHSDLCGPMNVDSVGGSKYVVTFTDEYTRYVIAYFIKSKSEVLSKFVEYVAMMENNTDLRVRAVRTDNGREYTSQRFNRIPFPKKSEKETHQPLQLVHSDLCGPMNVDSVGGSKYVLTFTDDYTRYVTAYFIKSKSEVLSKFVEYVATMGNKTDLRVRAVRTDNGGEYTSQNFNRQRKAPDRFHPEEYSMSESLTAENEEPQSLKEALGSNNSKEWKEALEAEYSSLIIHQMDVKTAFLTGTVHHDIYMSQPEGFVDPYPPDYVCKQRRTCMASSSQLDRDRAARTLTISQEQYLKDLLKRFGTEECKPMSTPLESGKKFLKRTDEGERCDKSVYQQAIGCLTYVSTATRQDIAAAVVTLLQFMSDPNIRSIGWESNECSDILKEH</sequence>
<keyword evidence="2" id="KW-0479">Metal-binding</keyword>
<evidence type="ECO:0000313" key="13">
    <source>
        <dbReference type="Proteomes" id="UP000225706"/>
    </source>
</evidence>
<dbReference type="GO" id="GO:0004519">
    <property type="term" value="F:endonuclease activity"/>
    <property type="evidence" value="ECO:0007669"/>
    <property type="project" value="UniProtKB-KW"/>
</dbReference>
<dbReference type="GO" id="GO:0003676">
    <property type="term" value="F:nucleic acid binding"/>
    <property type="evidence" value="ECO:0007669"/>
    <property type="project" value="InterPro"/>
</dbReference>
<accession>A0A2B4REH8</accession>
<dbReference type="AlphaFoldDB" id="A0A2B4REH8"/>
<dbReference type="GO" id="GO:0006310">
    <property type="term" value="P:DNA recombination"/>
    <property type="evidence" value="ECO:0007669"/>
    <property type="project" value="UniProtKB-KW"/>
</dbReference>
<keyword evidence="8" id="KW-0548">Nucleotidyltransferase</keyword>
<evidence type="ECO:0000256" key="6">
    <source>
        <dbReference type="ARBA" id="ARBA00022908"/>
    </source>
</evidence>
<dbReference type="InterPro" id="IPR039537">
    <property type="entry name" value="Retrotran_Ty1/copia-like"/>
</dbReference>
<keyword evidence="13" id="KW-1185">Reference proteome</keyword>
<evidence type="ECO:0000256" key="5">
    <source>
        <dbReference type="ARBA" id="ARBA00022842"/>
    </source>
</evidence>
<keyword evidence="9" id="KW-0233">DNA recombination</keyword>
<dbReference type="InterPro" id="IPR012337">
    <property type="entry name" value="RNaseH-like_sf"/>
</dbReference>
<dbReference type="GO" id="GO:0003964">
    <property type="term" value="F:RNA-directed DNA polymerase activity"/>
    <property type="evidence" value="ECO:0007669"/>
    <property type="project" value="UniProtKB-KW"/>
</dbReference>
<evidence type="ECO:0000256" key="3">
    <source>
        <dbReference type="ARBA" id="ARBA00022759"/>
    </source>
</evidence>
<dbReference type="GO" id="GO:0016787">
    <property type="term" value="F:hydrolase activity"/>
    <property type="evidence" value="ECO:0007669"/>
    <property type="project" value="UniProtKB-KW"/>
</dbReference>
<organism evidence="12 13">
    <name type="scientific">Stylophora pistillata</name>
    <name type="common">Smooth cauliflower coral</name>
    <dbReference type="NCBI Taxonomy" id="50429"/>
    <lineage>
        <taxon>Eukaryota</taxon>
        <taxon>Metazoa</taxon>
        <taxon>Cnidaria</taxon>
        <taxon>Anthozoa</taxon>
        <taxon>Hexacorallia</taxon>
        <taxon>Scleractinia</taxon>
        <taxon>Astrocoeniina</taxon>
        <taxon>Pocilloporidae</taxon>
        <taxon>Stylophora</taxon>
    </lineage>
</organism>
<keyword evidence="10" id="KW-0511">Multifunctional enzyme</keyword>
<evidence type="ECO:0000256" key="1">
    <source>
        <dbReference type="ARBA" id="ARBA00022722"/>
    </source>
</evidence>
<protein>
    <submittedName>
        <fullName evidence="12">Retrovirus-related Pol polyprotein from transposon TNT 1-94</fullName>
    </submittedName>
</protein>
<gene>
    <name evidence="12" type="ORF">AWC38_SpisGene18920</name>
</gene>
<proteinExistence type="predicted"/>
<evidence type="ECO:0000256" key="8">
    <source>
        <dbReference type="ARBA" id="ARBA00022932"/>
    </source>
</evidence>
<dbReference type="Proteomes" id="UP000225706">
    <property type="component" value="Unassembled WGS sequence"/>
</dbReference>
<dbReference type="STRING" id="50429.A0A2B4REH8"/>
<evidence type="ECO:0000259" key="11">
    <source>
        <dbReference type="PROSITE" id="PS50994"/>
    </source>
</evidence>
<evidence type="ECO:0000256" key="10">
    <source>
        <dbReference type="ARBA" id="ARBA00023268"/>
    </source>
</evidence>
<dbReference type="InterPro" id="IPR013103">
    <property type="entry name" value="RVT_2"/>
</dbReference>
<dbReference type="PANTHER" id="PTHR42648">
    <property type="entry name" value="TRANSPOSASE, PUTATIVE-RELATED"/>
    <property type="match status" value="1"/>
</dbReference>
<dbReference type="GO" id="GO:0046872">
    <property type="term" value="F:metal ion binding"/>
    <property type="evidence" value="ECO:0007669"/>
    <property type="project" value="UniProtKB-KW"/>
</dbReference>
<dbReference type="Pfam" id="PF07727">
    <property type="entry name" value="RVT_2"/>
    <property type="match status" value="1"/>
</dbReference>
<dbReference type="GO" id="GO:0015074">
    <property type="term" value="P:DNA integration"/>
    <property type="evidence" value="ECO:0007669"/>
    <property type="project" value="UniProtKB-KW"/>
</dbReference>
<keyword evidence="5" id="KW-0460">Magnesium</keyword>
<keyword evidence="3" id="KW-0255">Endonuclease</keyword>